<proteinExistence type="predicted"/>
<feature type="coiled-coil region" evidence="1">
    <location>
        <begin position="403"/>
        <end position="472"/>
    </location>
</feature>
<dbReference type="Gene3D" id="3.40.50.1390">
    <property type="entry name" value="Resolvase, N-terminal catalytic domain"/>
    <property type="match status" value="1"/>
</dbReference>
<dbReference type="EMBL" id="AP023420">
    <property type="protein sequence ID" value="BCK85316.1"/>
    <property type="molecule type" value="Genomic_DNA"/>
</dbReference>
<dbReference type="InterPro" id="IPR025378">
    <property type="entry name" value="DUF4368"/>
</dbReference>
<dbReference type="Pfam" id="PF07508">
    <property type="entry name" value="Recombinase"/>
    <property type="match status" value="1"/>
</dbReference>
<feature type="region of interest" description="Disordered" evidence="2">
    <location>
        <begin position="607"/>
        <end position="626"/>
    </location>
</feature>
<dbReference type="Pfam" id="PF13408">
    <property type="entry name" value="Zn_ribbon_recom"/>
    <property type="match status" value="1"/>
</dbReference>
<dbReference type="Gene3D" id="3.90.1750.20">
    <property type="entry name" value="Putative Large Serine Recombinase, Chain B, Domain 2"/>
    <property type="match status" value="1"/>
</dbReference>
<dbReference type="CDD" id="cd03770">
    <property type="entry name" value="SR_TndX_transposase"/>
    <property type="match status" value="1"/>
</dbReference>
<gene>
    <name evidence="5" type="ORF">MM59RIKEN_26350</name>
</gene>
<evidence type="ECO:0000256" key="2">
    <source>
        <dbReference type="SAM" id="MobiDB-lite"/>
    </source>
</evidence>
<dbReference type="Pfam" id="PF00239">
    <property type="entry name" value="Resolvase"/>
    <property type="match status" value="1"/>
</dbReference>
<feature type="compositionally biased region" description="Basic and acidic residues" evidence="2">
    <location>
        <begin position="548"/>
        <end position="558"/>
    </location>
</feature>
<evidence type="ECO:0000313" key="5">
    <source>
        <dbReference type="EMBL" id="BCK85316.1"/>
    </source>
</evidence>
<feature type="domain" description="Resolvase/invertase-type recombinase catalytic" evidence="3">
    <location>
        <begin position="6"/>
        <end position="158"/>
    </location>
</feature>
<accession>A0A810QHK8</accession>
<keyword evidence="6" id="KW-1185">Reference proteome</keyword>
<dbReference type="Proteomes" id="UP000679848">
    <property type="component" value="Chromosome"/>
</dbReference>
<keyword evidence="1" id="KW-0175">Coiled coil</keyword>
<evidence type="ECO:0000259" key="3">
    <source>
        <dbReference type="PROSITE" id="PS51736"/>
    </source>
</evidence>
<dbReference type="GO" id="GO:0000150">
    <property type="term" value="F:DNA strand exchange activity"/>
    <property type="evidence" value="ECO:0007669"/>
    <property type="project" value="InterPro"/>
</dbReference>
<dbReference type="GO" id="GO:0003677">
    <property type="term" value="F:DNA binding"/>
    <property type="evidence" value="ECO:0007669"/>
    <property type="project" value="InterPro"/>
</dbReference>
<organism evidence="5 6">
    <name type="scientific">Pusillibacter faecalis</name>
    <dbReference type="NCBI Taxonomy" id="2714358"/>
    <lineage>
        <taxon>Bacteria</taxon>
        <taxon>Bacillati</taxon>
        <taxon>Bacillota</taxon>
        <taxon>Clostridia</taxon>
        <taxon>Eubacteriales</taxon>
        <taxon>Oscillospiraceae</taxon>
        <taxon>Pusillibacter</taxon>
    </lineage>
</organism>
<dbReference type="PROSITE" id="PS51737">
    <property type="entry name" value="RECOMBINASE_DNA_BIND"/>
    <property type="match status" value="1"/>
</dbReference>
<dbReference type="InterPro" id="IPR038109">
    <property type="entry name" value="DNA_bind_recomb_sf"/>
</dbReference>
<dbReference type="SUPFAM" id="SSF53041">
    <property type="entry name" value="Resolvase-like"/>
    <property type="match status" value="1"/>
</dbReference>
<evidence type="ECO:0000256" key="1">
    <source>
        <dbReference type="SAM" id="Coils"/>
    </source>
</evidence>
<sequence length="626" mass="71859">MRNEKITPLYERLSRDDELQGESNSISNQKQMLEDFARRNGLPNPTHFTDDGISGTRFDRPGFLAMMEEVEAGRVEAIVIKDMSRLGRDYLKVGQVMEVLRQRGVRLIAINDGVDSLKGDDDFTPFRNIMNEFYARDTSRKIRSVFKSKGMSGKHLTGTVIYGYLWDEKREHWLVDEEAAEVVRRIFALTLEGYGPYQIACKLSADRIEIPVVHLARFNEGVNRSKPVKDPYGWGSSTIVNILKKREYLGHTINFKTRKHFKDKKSHYVSEDEWTIFENTHEAIIDQQTFDLVQKIRSNVRRYPNGWGEAAPLTGLLYCADCGGKMYVHRTNNGRRISQYTCSNYTKVPCGTLCPTQHRINESAVLTLASDTLRAIAEYSRNDRTEFIHTVQETQVAQQSADISKKRRHLAAAQKRAGELEKLICKIYEDNALGKLPDARYRALDAQYAKEQDALEIEIAELEKAVTGYEQSQKSAEKFIALIDKYENFDTLTNTMLNEFVEKILVHERSRKGSQDTTQEIEIYFNFLGRYIPPSLQPVPLTPEEQEELRKKEERKDRLHQNYLKRKASGAQKRYEDKIKAKKKAEMDAKKALIRAEDMKKGVFSTVGQLPKEEPRKGSIAASAAV</sequence>
<feature type="domain" description="Recombinase" evidence="4">
    <location>
        <begin position="161"/>
        <end position="303"/>
    </location>
</feature>
<dbReference type="AlphaFoldDB" id="A0A810QHK8"/>
<dbReference type="KEGG" id="pfaa:MM59RIKEN_26350"/>
<dbReference type="InterPro" id="IPR036162">
    <property type="entry name" value="Resolvase-like_N_sf"/>
</dbReference>
<feature type="region of interest" description="Disordered" evidence="2">
    <location>
        <begin position="537"/>
        <end position="558"/>
    </location>
</feature>
<dbReference type="PROSITE" id="PS51736">
    <property type="entry name" value="RECOMBINASES_3"/>
    <property type="match status" value="1"/>
</dbReference>
<dbReference type="InterPro" id="IPR006119">
    <property type="entry name" value="Resolv_N"/>
</dbReference>
<dbReference type="InterPro" id="IPR050639">
    <property type="entry name" value="SSR_resolvase"/>
</dbReference>
<dbReference type="InterPro" id="IPR025827">
    <property type="entry name" value="Zn_ribbon_recom_dom"/>
</dbReference>
<evidence type="ECO:0000313" key="6">
    <source>
        <dbReference type="Proteomes" id="UP000679848"/>
    </source>
</evidence>
<dbReference type="PANTHER" id="PTHR30461">
    <property type="entry name" value="DNA-INVERTASE FROM LAMBDOID PROPHAGE"/>
    <property type="match status" value="1"/>
</dbReference>
<dbReference type="Pfam" id="PF14287">
    <property type="entry name" value="DUF4368"/>
    <property type="match status" value="1"/>
</dbReference>
<dbReference type="SMART" id="SM00857">
    <property type="entry name" value="Resolvase"/>
    <property type="match status" value="1"/>
</dbReference>
<dbReference type="RefSeq" id="WP_228300539.1">
    <property type="nucleotide sequence ID" value="NZ_AP023420.1"/>
</dbReference>
<evidence type="ECO:0000259" key="4">
    <source>
        <dbReference type="PROSITE" id="PS51737"/>
    </source>
</evidence>
<dbReference type="PANTHER" id="PTHR30461:SF23">
    <property type="entry name" value="DNA RECOMBINASE-RELATED"/>
    <property type="match status" value="1"/>
</dbReference>
<protein>
    <submittedName>
        <fullName evidence="5">Recombinase</fullName>
    </submittedName>
</protein>
<dbReference type="InterPro" id="IPR011109">
    <property type="entry name" value="DNA_bind_recombinase_dom"/>
</dbReference>
<name>A0A810QHK8_9FIRM</name>
<reference evidence="5" key="1">
    <citation type="submission" date="2020-09" db="EMBL/GenBank/DDBJ databases">
        <title>New species isolated from human feces.</title>
        <authorList>
            <person name="Kitahara M."/>
            <person name="Shigeno Y."/>
            <person name="Shime M."/>
            <person name="Matsumoto Y."/>
            <person name="Nakamura S."/>
            <person name="Motooka D."/>
            <person name="Fukuoka S."/>
            <person name="Nishikawa H."/>
            <person name="Benno Y."/>
        </authorList>
    </citation>
    <scope>NUCLEOTIDE SEQUENCE</scope>
    <source>
        <strain evidence="5">MM59</strain>
    </source>
</reference>